<evidence type="ECO:0000259" key="1">
    <source>
        <dbReference type="Pfam" id="PF13643"/>
    </source>
</evidence>
<evidence type="ECO:0000313" key="2">
    <source>
        <dbReference type="EMBL" id="QEH36131.1"/>
    </source>
</evidence>
<dbReference type="KEGG" id="agv:OJF2_46910"/>
<name>A0A5B9W7Z6_9BACT</name>
<organism evidence="2 3">
    <name type="scientific">Aquisphaera giovannonii</name>
    <dbReference type="NCBI Taxonomy" id="406548"/>
    <lineage>
        <taxon>Bacteria</taxon>
        <taxon>Pseudomonadati</taxon>
        <taxon>Planctomycetota</taxon>
        <taxon>Planctomycetia</taxon>
        <taxon>Isosphaerales</taxon>
        <taxon>Isosphaeraceae</taxon>
        <taxon>Aquisphaera</taxon>
    </lineage>
</organism>
<dbReference type="RefSeq" id="WP_210420144.1">
    <property type="nucleotide sequence ID" value="NZ_CP042997.1"/>
</dbReference>
<reference evidence="2 3" key="1">
    <citation type="submission" date="2019-08" db="EMBL/GenBank/DDBJ databases">
        <title>Deep-cultivation of Planctomycetes and their phenomic and genomic characterization uncovers novel biology.</title>
        <authorList>
            <person name="Wiegand S."/>
            <person name="Jogler M."/>
            <person name="Boedeker C."/>
            <person name="Pinto D."/>
            <person name="Vollmers J."/>
            <person name="Rivas-Marin E."/>
            <person name="Kohn T."/>
            <person name="Peeters S.H."/>
            <person name="Heuer A."/>
            <person name="Rast P."/>
            <person name="Oberbeckmann S."/>
            <person name="Bunk B."/>
            <person name="Jeske O."/>
            <person name="Meyerdierks A."/>
            <person name="Storesund J.E."/>
            <person name="Kallscheuer N."/>
            <person name="Luecker S."/>
            <person name="Lage O.M."/>
            <person name="Pohl T."/>
            <person name="Merkel B.J."/>
            <person name="Hornburger P."/>
            <person name="Mueller R.-W."/>
            <person name="Bruemmer F."/>
            <person name="Labrenz M."/>
            <person name="Spormann A.M."/>
            <person name="Op den Camp H."/>
            <person name="Overmann J."/>
            <person name="Amann R."/>
            <person name="Jetten M.S.M."/>
            <person name="Mascher T."/>
            <person name="Medema M.H."/>
            <person name="Devos D.P."/>
            <person name="Kaster A.-K."/>
            <person name="Ovreas L."/>
            <person name="Rohde M."/>
            <person name="Galperin M.Y."/>
            <person name="Jogler C."/>
        </authorList>
    </citation>
    <scope>NUCLEOTIDE SEQUENCE [LARGE SCALE GENOMIC DNA]</scope>
    <source>
        <strain evidence="2 3">OJF2</strain>
    </source>
</reference>
<protein>
    <recommendedName>
        <fullName evidence="1">DUF4145 domain-containing protein</fullName>
    </recommendedName>
</protein>
<keyword evidence="3" id="KW-1185">Reference proteome</keyword>
<dbReference type="Proteomes" id="UP000324233">
    <property type="component" value="Chromosome"/>
</dbReference>
<dbReference type="AlphaFoldDB" id="A0A5B9W7Z6"/>
<evidence type="ECO:0000313" key="3">
    <source>
        <dbReference type="Proteomes" id="UP000324233"/>
    </source>
</evidence>
<gene>
    <name evidence="2" type="ORF">OJF2_46910</name>
</gene>
<dbReference type="InterPro" id="IPR025285">
    <property type="entry name" value="DUF4145"/>
</dbReference>
<feature type="domain" description="DUF4145" evidence="1">
    <location>
        <begin position="113"/>
        <end position="194"/>
    </location>
</feature>
<proteinExistence type="predicted"/>
<dbReference type="Pfam" id="PF13643">
    <property type="entry name" value="DUF4145"/>
    <property type="match status" value="1"/>
</dbReference>
<dbReference type="EMBL" id="CP042997">
    <property type="protein sequence ID" value="QEH36131.1"/>
    <property type="molecule type" value="Genomic_DNA"/>
</dbReference>
<sequence>MSNPHETKECPYCGIIFSLEGVNAEHSIFNFKRFTPGGGPSRFVSPDVYISYSSTNHLCPSCKGKIIWLNEIENSRIGDHHMSTIKSITLLWPKHPLCHVPTGVPEPLASDFREAHDALPISPKASAALSRRCLQTIIQDKEGFSERNLIDQVKKLLALNKIPSHLAIDLDAIRNVGNFAAHQQKDQSTGDIIDVQPGEAEWTLEVLRALMTFYYVDLPESQARRDAFNAKLKAAGQKPML</sequence>
<accession>A0A5B9W7Z6</accession>